<evidence type="ECO:0000313" key="2">
    <source>
        <dbReference type="Proteomes" id="UP000054270"/>
    </source>
</evidence>
<dbReference type="AlphaFoldDB" id="A0A0D2PCT8"/>
<evidence type="ECO:0000313" key="1">
    <source>
        <dbReference type="EMBL" id="KJA18075.1"/>
    </source>
</evidence>
<feature type="non-terminal residue" evidence="1">
    <location>
        <position position="1"/>
    </location>
</feature>
<reference evidence="2" key="1">
    <citation type="submission" date="2014-04" db="EMBL/GenBank/DDBJ databases">
        <title>Evolutionary Origins and Diversification of the Mycorrhizal Mutualists.</title>
        <authorList>
            <consortium name="DOE Joint Genome Institute"/>
            <consortium name="Mycorrhizal Genomics Consortium"/>
            <person name="Kohler A."/>
            <person name="Kuo A."/>
            <person name="Nagy L.G."/>
            <person name="Floudas D."/>
            <person name="Copeland A."/>
            <person name="Barry K.W."/>
            <person name="Cichocki N."/>
            <person name="Veneault-Fourrey C."/>
            <person name="LaButti K."/>
            <person name="Lindquist E.A."/>
            <person name="Lipzen A."/>
            <person name="Lundell T."/>
            <person name="Morin E."/>
            <person name="Murat C."/>
            <person name="Riley R."/>
            <person name="Ohm R."/>
            <person name="Sun H."/>
            <person name="Tunlid A."/>
            <person name="Henrissat B."/>
            <person name="Grigoriev I.V."/>
            <person name="Hibbett D.S."/>
            <person name="Martin F."/>
        </authorList>
    </citation>
    <scope>NUCLEOTIDE SEQUENCE [LARGE SCALE GENOMIC DNA]</scope>
    <source>
        <strain evidence="2">FD-334 SS-4</strain>
    </source>
</reference>
<accession>A0A0D2PCT8</accession>
<sequence>KEIAHHGQHALCREARLAALWEACYLGLPTCVPHAYPPRFPAFCIFTQASSVFCKLRAHSAARIPASTSRRGGAACPIVAKSVYQPSARRAHILVSQPAQRPRLYFKQAGFRVRVLGAPIITCVRDAPASIFSKEDHLMQRWAPCAAAFSLPRPHGAPSSPACLVLCSTQQAVRGEKPCTESYATPTSPACVRQRNTGPRCANFRWECDSRSTALFIAVAQAHISGSTGQFSVRGRHIERMSAFRCPCQPGVRAAFPCHRHPRSRTRYMRRAPSGSLEAWSPVNIKCGRELVRKRCGSKAIYVKDVL</sequence>
<protein>
    <submittedName>
        <fullName evidence="1">Uncharacterized protein</fullName>
    </submittedName>
</protein>
<name>A0A0D2PCT8_HYPSF</name>
<proteinExistence type="predicted"/>
<dbReference type="EMBL" id="KN817594">
    <property type="protein sequence ID" value="KJA18075.1"/>
    <property type="molecule type" value="Genomic_DNA"/>
</dbReference>
<dbReference type="Proteomes" id="UP000054270">
    <property type="component" value="Unassembled WGS sequence"/>
</dbReference>
<organism evidence="1 2">
    <name type="scientific">Hypholoma sublateritium (strain FD-334 SS-4)</name>
    <dbReference type="NCBI Taxonomy" id="945553"/>
    <lineage>
        <taxon>Eukaryota</taxon>
        <taxon>Fungi</taxon>
        <taxon>Dikarya</taxon>
        <taxon>Basidiomycota</taxon>
        <taxon>Agaricomycotina</taxon>
        <taxon>Agaricomycetes</taxon>
        <taxon>Agaricomycetidae</taxon>
        <taxon>Agaricales</taxon>
        <taxon>Agaricineae</taxon>
        <taxon>Strophariaceae</taxon>
        <taxon>Hypholoma</taxon>
    </lineage>
</organism>
<gene>
    <name evidence="1" type="ORF">HYPSUDRAFT_1100666</name>
</gene>
<keyword evidence="2" id="KW-1185">Reference proteome</keyword>